<dbReference type="GeneID" id="59264173"/>
<keyword evidence="4" id="KW-1185">Reference proteome</keyword>
<protein>
    <submittedName>
        <fullName evidence="3">Uncharacterized protein</fullName>
    </submittedName>
</protein>
<dbReference type="EMBL" id="JABFCT010000015">
    <property type="protein sequence ID" value="KAF5870002.1"/>
    <property type="molecule type" value="Genomic_DNA"/>
</dbReference>
<keyword evidence="1" id="KW-0175">Coiled coil</keyword>
<dbReference type="RefSeq" id="XP_037188949.1">
    <property type="nucleotide sequence ID" value="XM_037340481.1"/>
</dbReference>
<feature type="region of interest" description="Disordered" evidence="2">
    <location>
        <begin position="140"/>
        <end position="168"/>
    </location>
</feature>
<dbReference type="OrthoDB" id="3564930at2759"/>
<gene>
    <name evidence="3" type="ORF">Bfra_010148</name>
</gene>
<evidence type="ECO:0000313" key="3">
    <source>
        <dbReference type="EMBL" id="KAF5870002.1"/>
    </source>
</evidence>
<dbReference type="AlphaFoldDB" id="A0A8H6EF58"/>
<proteinExistence type="predicted"/>
<feature type="coiled-coil region" evidence="1">
    <location>
        <begin position="22"/>
        <end position="49"/>
    </location>
</feature>
<accession>A0A8H6EF58</accession>
<reference evidence="3 4" key="1">
    <citation type="journal article" date="2020" name="Phytopathology">
        <title>A high-quality genome resource of Botrytis fragariae, a new and rapidly spreading fungal pathogen causing strawberry gray mold in the U.S.A.</title>
        <authorList>
            <person name="Wu Y."/>
            <person name="Saski C.A."/>
            <person name="Schnabel G."/>
            <person name="Xiao S."/>
            <person name="Hu M."/>
        </authorList>
    </citation>
    <scope>NUCLEOTIDE SEQUENCE [LARGE SCALE GENOMIC DNA]</scope>
    <source>
        <strain evidence="3 4">BVB16</strain>
    </source>
</reference>
<evidence type="ECO:0000256" key="2">
    <source>
        <dbReference type="SAM" id="MobiDB-lite"/>
    </source>
</evidence>
<organism evidence="3 4">
    <name type="scientific">Botrytis fragariae</name>
    <dbReference type="NCBI Taxonomy" id="1964551"/>
    <lineage>
        <taxon>Eukaryota</taxon>
        <taxon>Fungi</taxon>
        <taxon>Dikarya</taxon>
        <taxon>Ascomycota</taxon>
        <taxon>Pezizomycotina</taxon>
        <taxon>Leotiomycetes</taxon>
        <taxon>Helotiales</taxon>
        <taxon>Sclerotiniaceae</taxon>
        <taxon>Botrytis</taxon>
    </lineage>
</organism>
<evidence type="ECO:0000313" key="4">
    <source>
        <dbReference type="Proteomes" id="UP000531561"/>
    </source>
</evidence>
<evidence type="ECO:0000256" key="1">
    <source>
        <dbReference type="SAM" id="Coils"/>
    </source>
</evidence>
<dbReference type="Proteomes" id="UP000531561">
    <property type="component" value="Unassembled WGS sequence"/>
</dbReference>
<comment type="caution">
    <text evidence="3">The sequence shown here is derived from an EMBL/GenBank/DDBJ whole genome shotgun (WGS) entry which is preliminary data.</text>
</comment>
<sequence>MEHGLRLHQDHIKILETKRWDIEKFEKQLAHSESLIEEYNSSNEQVERRQLQQYKRETEASNEKTALGRIAKELRSITSLIDGPDVPNKRSGSNDFQINDLVHSDKIVMMRFEAVEEKNEMHVSKIVELERRNERLQSELRNRSARAMTGGQILDRSDPMEPTKTVLA</sequence>
<name>A0A8H6EF58_9HELO</name>